<accession>A0AAJ0FTT0</accession>
<protein>
    <submittedName>
        <fullName evidence="2">Uncharacterized protein</fullName>
    </submittedName>
</protein>
<dbReference type="EMBL" id="JASWJB010000336">
    <property type="protein sequence ID" value="KAK2591419.1"/>
    <property type="molecule type" value="Genomic_DNA"/>
</dbReference>
<organism evidence="2 3">
    <name type="scientific">Conoideocrella luteorostrata</name>
    <dbReference type="NCBI Taxonomy" id="1105319"/>
    <lineage>
        <taxon>Eukaryota</taxon>
        <taxon>Fungi</taxon>
        <taxon>Dikarya</taxon>
        <taxon>Ascomycota</taxon>
        <taxon>Pezizomycotina</taxon>
        <taxon>Sordariomycetes</taxon>
        <taxon>Hypocreomycetidae</taxon>
        <taxon>Hypocreales</taxon>
        <taxon>Clavicipitaceae</taxon>
        <taxon>Conoideocrella</taxon>
    </lineage>
</organism>
<feature type="region of interest" description="Disordered" evidence="1">
    <location>
        <begin position="345"/>
        <end position="386"/>
    </location>
</feature>
<evidence type="ECO:0000313" key="2">
    <source>
        <dbReference type="EMBL" id="KAK2591419.1"/>
    </source>
</evidence>
<keyword evidence="3" id="KW-1185">Reference proteome</keyword>
<feature type="compositionally biased region" description="Basic and acidic residues" evidence="1">
    <location>
        <begin position="135"/>
        <end position="145"/>
    </location>
</feature>
<dbReference type="AlphaFoldDB" id="A0AAJ0FTT0"/>
<proteinExistence type="predicted"/>
<comment type="caution">
    <text evidence="2">The sequence shown here is derived from an EMBL/GenBank/DDBJ whole genome shotgun (WGS) entry which is preliminary data.</text>
</comment>
<evidence type="ECO:0000256" key="1">
    <source>
        <dbReference type="SAM" id="MobiDB-lite"/>
    </source>
</evidence>
<sequence>MLVNMGYPTDHNMSMRTKQKPIAARPKPKAQPYQSQPVDAGELSRRLSAVLAEQRAHSERRRRGRAEAEKLKVSTLAHRSKQSANPGSSTSVARRGYDDVSTEKAERSSPQGGSPPPRNKSKPSDTKRSSRSSHRGSEGDLDHSATYRHVPKVAASQFARTTTVESSADKGPIHKLSKKAMKFHLEGPNASLTTSVTNPDASPCEQTKALKRAQSMRERHYERNPIHEPSLPTTFELDVSIHLQGPENILQTRVKQGKGEDGAVREARRMSTGSILGRTEAPTVDPFEMTIAFLSPEKPEVIGDPNEHRVDWTQSDEVTASRFNSHLAETHHELRKPESKWTLRGRLGSFGRHGKDDKLPSPPDEAVLHDSSPKSPISGFLSRFKR</sequence>
<reference evidence="2" key="1">
    <citation type="submission" date="2023-06" db="EMBL/GenBank/DDBJ databases">
        <title>Conoideocrella luteorostrata (Hypocreales: Clavicipitaceae), a potential biocontrol fungus for elongate hemlock scale in United States Christmas tree production areas.</title>
        <authorList>
            <person name="Barrett H."/>
            <person name="Lovett B."/>
            <person name="Macias A.M."/>
            <person name="Stajich J.E."/>
            <person name="Kasson M.T."/>
        </authorList>
    </citation>
    <scope>NUCLEOTIDE SEQUENCE</scope>
    <source>
        <strain evidence="2">ARSEF 14590</strain>
    </source>
</reference>
<feature type="compositionally biased region" description="Polar residues" evidence="1">
    <location>
        <begin position="82"/>
        <end position="92"/>
    </location>
</feature>
<feature type="compositionally biased region" description="Basic and acidic residues" evidence="1">
    <location>
        <begin position="215"/>
        <end position="226"/>
    </location>
</feature>
<evidence type="ECO:0000313" key="3">
    <source>
        <dbReference type="Proteomes" id="UP001251528"/>
    </source>
</evidence>
<gene>
    <name evidence="2" type="ORF">QQS21_010883</name>
</gene>
<feature type="compositionally biased region" description="Basic and acidic residues" evidence="1">
    <location>
        <begin position="95"/>
        <end position="107"/>
    </location>
</feature>
<feature type="region of interest" description="Disordered" evidence="1">
    <location>
        <begin position="212"/>
        <end position="231"/>
    </location>
</feature>
<name>A0AAJ0FTT0_9HYPO</name>
<feature type="region of interest" description="Disordered" evidence="1">
    <location>
        <begin position="1"/>
        <end position="173"/>
    </location>
</feature>
<dbReference type="Proteomes" id="UP001251528">
    <property type="component" value="Unassembled WGS sequence"/>
</dbReference>